<evidence type="ECO:0000259" key="3">
    <source>
        <dbReference type="Pfam" id="PF00561"/>
    </source>
</evidence>
<organism evidence="4 5">
    <name type="scientific">Aliidongia dinghuensis</name>
    <dbReference type="NCBI Taxonomy" id="1867774"/>
    <lineage>
        <taxon>Bacteria</taxon>
        <taxon>Pseudomonadati</taxon>
        <taxon>Pseudomonadota</taxon>
        <taxon>Alphaproteobacteria</taxon>
        <taxon>Rhodospirillales</taxon>
        <taxon>Dongiaceae</taxon>
        <taxon>Aliidongia</taxon>
    </lineage>
</organism>
<keyword evidence="1 4" id="KW-0378">Hydrolase</keyword>
<dbReference type="PRINTS" id="PR00111">
    <property type="entry name" value="ABHYDROLASE"/>
</dbReference>
<dbReference type="GO" id="GO:0016787">
    <property type="term" value="F:hydrolase activity"/>
    <property type="evidence" value="ECO:0007669"/>
    <property type="project" value="UniProtKB-KW"/>
</dbReference>
<dbReference type="Proteomes" id="UP000646365">
    <property type="component" value="Unassembled WGS sequence"/>
</dbReference>
<dbReference type="Gene3D" id="3.40.50.1820">
    <property type="entry name" value="alpha/beta hydrolase"/>
    <property type="match status" value="1"/>
</dbReference>
<dbReference type="InterPro" id="IPR029058">
    <property type="entry name" value="AB_hydrolase_fold"/>
</dbReference>
<dbReference type="InterPro" id="IPR000639">
    <property type="entry name" value="Epox_hydrolase-like"/>
</dbReference>
<keyword evidence="5" id="KW-1185">Reference proteome</keyword>
<evidence type="ECO:0000313" key="4">
    <source>
        <dbReference type="EMBL" id="GGF15465.1"/>
    </source>
</evidence>
<evidence type="ECO:0000256" key="2">
    <source>
        <dbReference type="SAM" id="SignalP"/>
    </source>
</evidence>
<name>A0A8J2YSH1_9PROT</name>
<keyword evidence="2" id="KW-0732">Signal</keyword>
<dbReference type="Pfam" id="PF00561">
    <property type="entry name" value="Abhydrolase_1"/>
    <property type="match status" value="1"/>
</dbReference>
<accession>A0A8J2YSH1</accession>
<feature type="domain" description="AB hydrolase-1" evidence="3">
    <location>
        <begin position="70"/>
        <end position="312"/>
    </location>
</feature>
<evidence type="ECO:0000313" key="5">
    <source>
        <dbReference type="Proteomes" id="UP000646365"/>
    </source>
</evidence>
<evidence type="ECO:0000256" key="1">
    <source>
        <dbReference type="ARBA" id="ARBA00022801"/>
    </source>
</evidence>
<reference evidence="4" key="1">
    <citation type="journal article" date="2014" name="Int. J. Syst. Evol. Microbiol.">
        <title>Complete genome sequence of Corynebacterium casei LMG S-19264T (=DSM 44701T), isolated from a smear-ripened cheese.</title>
        <authorList>
            <consortium name="US DOE Joint Genome Institute (JGI-PGF)"/>
            <person name="Walter F."/>
            <person name="Albersmeier A."/>
            <person name="Kalinowski J."/>
            <person name="Ruckert C."/>
        </authorList>
    </citation>
    <scope>NUCLEOTIDE SEQUENCE</scope>
    <source>
        <strain evidence="4">CGMCC 1.15725</strain>
    </source>
</reference>
<dbReference type="EMBL" id="BMJQ01000005">
    <property type="protein sequence ID" value="GGF15465.1"/>
    <property type="molecule type" value="Genomic_DNA"/>
</dbReference>
<dbReference type="PANTHER" id="PTHR43329">
    <property type="entry name" value="EPOXIDE HYDROLASE"/>
    <property type="match status" value="1"/>
</dbReference>
<dbReference type="SUPFAM" id="SSF53474">
    <property type="entry name" value="alpha/beta-Hydrolases"/>
    <property type="match status" value="1"/>
</dbReference>
<feature type="chain" id="PRO_5035246183" evidence="2">
    <location>
        <begin position="27"/>
        <end position="337"/>
    </location>
</feature>
<gene>
    <name evidence="4" type="ORF">GCM10011611_21550</name>
</gene>
<reference evidence="4" key="2">
    <citation type="submission" date="2020-09" db="EMBL/GenBank/DDBJ databases">
        <authorList>
            <person name="Sun Q."/>
            <person name="Zhou Y."/>
        </authorList>
    </citation>
    <scope>NUCLEOTIDE SEQUENCE</scope>
    <source>
        <strain evidence="4">CGMCC 1.15725</strain>
    </source>
</reference>
<protein>
    <submittedName>
        <fullName evidence="4">Epoxide hydrolase</fullName>
    </submittedName>
</protein>
<comment type="caution">
    <text evidence="4">The sequence shown here is derived from an EMBL/GenBank/DDBJ whole genome shotgun (WGS) entry which is preliminary data.</text>
</comment>
<dbReference type="AlphaFoldDB" id="A0A8J2YSH1"/>
<sequence length="337" mass="36008">MATILWRRTLSALTAIALALPMAAEAVVPYPTGAVAPLQVDALPSGFVASNVRVGEVGLHIVRGGYGARTVLLLHDWPETWYAWRKVLPALAARETVVAPDLRGLGGSTVPANGYDALTLARDIHGLRSQLGLGPVLVVGQGIGGTVAYAYARLYPDEVRAAVLLDTPLPGLGPWPDIRSAPNSWMMGFNADTDLAEALVQGREDVFLQGVFSRTAVVPQAITDDDRAVYLRSYRLPAHLKAGFELYRALPAAEAFDRQHTEAFAPPILLVGGDRGLGPYEEKIAADLAAHGVQRLQTAVIPDCGHWIAEEQPARLISLLASPFLDQDPGPNDAPTQ</sequence>
<dbReference type="RefSeq" id="WP_189045498.1">
    <property type="nucleotide sequence ID" value="NZ_BMJQ01000005.1"/>
</dbReference>
<feature type="signal peptide" evidence="2">
    <location>
        <begin position="1"/>
        <end position="26"/>
    </location>
</feature>
<dbReference type="InterPro" id="IPR000073">
    <property type="entry name" value="AB_hydrolase_1"/>
</dbReference>
<proteinExistence type="predicted"/>
<dbReference type="PRINTS" id="PR00412">
    <property type="entry name" value="EPOXHYDRLASE"/>
</dbReference>